<dbReference type="EMBL" id="JAGPNK010000012">
    <property type="protein sequence ID" value="KAH7310827.1"/>
    <property type="molecule type" value="Genomic_DNA"/>
</dbReference>
<gene>
    <name evidence="2" type="ORF">B0I35DRAFT_482107</name>
</gene>
<organism evidence="2 3">
    <name type="scientific">Stachybotrys elegans</name>
    <dbReference type="NCBI Taxonomy" id="80388"/>
    <lineage>
        <taxon>Eukaryota</taxon>
        <taxon>Fungi</taxon>
        <taxon>Dikarya</taxon>
        <taxon>Ascomycota</taxon>
        <taxon>Pezizomycotina</taxon>
        <taxon>Sordariomycetes</taxon>
        <taxon>Hypocreomycetidae</taxon>
        <taxon>Hypocreales</taxon>
        <taxon>Stachybotryaceae</taxon>
        <taxon>Stachybotrys</taxon>
    </lineage>
</organism>
<evidence type="ECO:0000313" key="3">
    <source>
        <dbReference type="Proteomes" id="UP000813444"/>
    </source>
</evidence>
<dbReference type="PANTHER" id="PTHR37538">
    <property type="entry name" value="BTB DOMAIN-CONTAINING PROTEIN"/>
    <property type="match status" value="1"/>
</dbReference>
<feature type="region of interest" description="Disordered" evidence="1">
    <location>
        <begin position="245"/>
        <end position="345"/>
    </location>
</feature>
<proteinExistence type="predicted"/>
<feature type="compositionally biased region" description="Low complexity" evidence="1">
    <location>
        <begin position="250"/>
        <end position="333"/>
    </location>
</feature>
<dbReference type="AlphaFoldDB" id="A0A8K0SNW5"/>
<dbReference type="Proteomes" id="UP000813444">
    <property type="component" value="Unassembled WGS sequence"/>
</dbReference>
<evidence type="ECO:0000313" key="2">
    <source>
        <dbReference type="EMBL" id="KAH7310827.1"/>
    </source>
</evidence>
<sequence>MAKKKIRKATKPVDAACRTDEIDTRPESSPYAASQYTIRTKHGTNLAFPSPLLRKCPKLQSLFSLWNSTLQLEISSDVGHALVHYFFTDTYQSLKPKGSTSDERLIDEFTTCIQVYSLARKYDIHSLEELVKREMDRLGNEIPFSKTLDILRSAYPNPSASDAWLGGYLKSGLQSVFQNSSETSDFLDCLRSGTESNFFSVSDLLFMSLVELVRTGTTLPQDPDAALQLEPLEDHTLTIQADPDEASRYPSQSQNLNPENQNQNQNQSLSQNQNQNQSPSQSQNLNPENQNQNQNQSLSQSRNQNQSLSQSRNLNPENQNQSLSQRQNQYSRQNQRKYSSWNQNQ</sequence>
<keyword evidence="3" id="KW-1185">Reference proteome</keyword>
<accession>A0A8K0SNW5</accession>
<evidence type="ECO:0000256" key="1">
    <source>
        <dbReference type="SAM" id="MobiDB-lite"/>
    </source>
</evidence>
<evidence type="ECO:0008006" key="4">
    <source>
        <dbReference type="Google" id="ProtNLM"/>
    </source>
</evidence>
<name>A0A8K0SNW5_9HYPO</name>
<comment type="caution">
    <text evidence="2">The sequence shown here is derived from an EMBL/GenBank/DDBJ whole genome shotgun (WGS) entry which is preliminary data.</text>
</comment>
<dbReference type="PANTHER" id="PTHR37538:SF1">
    <property type="entry name" value="BTB DOMAIN-CONTAINING PROTEIN"/>
    <property type="match status" value="1"/>
</dbReference>
<protein>
    <recommendedName>
        <fullName evidence="4">BTB domain-containing protein</fullName>
    </recommendedName>
</protein>
<dbReference type="OrthoDB" id="3594103at2759"/>
<reference evidence="2" key="1">
    <citation type="journal article" date="2021" name="Nat. Commun.">
        <title>Genetic determinants of endophytism in the Arabidopsis root mycobiome.</title>
        <authorList>
            <person name="Mesny F."/>
            <person name="Miyauchi S."/>
            <person name="Thiergart T."/>
            <person name="Pickel B."/>
            <person name="Atanasova L."/>
            <person name="Karlsson M."/>
            <person name="Huettel B."/>
            <person name="Barry K.W."/>
            <person name="Haridas S."/>
            <person name="Chen C."/>
            <person name="Bauer D."/>
            <person name="Andreopoulos W."/>
            <person name="Pangilinan J."/>
            <person name="LaButti K."/>
            <person name="Riley R."/>
            <person name="Lipzen A."/>
            <person name="Clum A."/>
            <person name="Drula E."/>
            <person name="Henrissat B."/>
            <person name="Kohler A."/>
            <person name="Grigoriev I.V."/>
            <person name="Martin F.M."/>
            <person name="Hacquard S."/>
        </authorList>
    </citation>
    <scope>NUCLEOTIDE SEQUENCE</scope>
    <source>
        <strain evidence="2">MPI-CAGE-CH-0235</strain>
    </source>
</reference>